<dbReference type="PROSITE" id="PS51782">
    <property type="entry name" value="LYSM"/>
    <property type="match status" value="1"/>
</dbReference>
<organism evidence="2 3">
    <name type="scientific">Tigheibacillus halophilus</name>
    <dbReference type="NCBI Taxonomy" id="361280"/>
    <lineage>
        <taxon>Bacteria</taxon>
        <taxon>Bacillati</taxon>
        <taxon>Bacillota</taxon>
        <taxon>Bacilli</taxon>
        <taxon>Bacillales</taxon>
        <taxon>Bacillaceae</taxon>
        <taxon>Tigheibacillus</taxon>
    </lineage>
</organism>
<dbReference type="InterPro" id="IPR010611">
    <property type="entry name" value="3D_dom"/>
</dbReference>
<dbReference type="RefSeq" id="WP_390354526.1">
    <property type="nucleotide sequence ID" value="NZ_JBHUIZ010000005.1"/>
</dbReference>
<gene>
    <name evidence="2" type="ORF">RWE15_08870</name>
</gene>
<dbReference type="InterPro" id="IPR059180">
    <property type="entry name" value="3D_YorM"/>
</dbReference>
<dbReference type="Pfam" id="PF06725">
    <property type="entry name" value="3D"/>
    <property type="match status" value="1"/>
</dbReference>
<dbReference type="Proteomes" id="UP001281447">
    <property type="component" value="Unassembled WGS sequence"/>
</dbReference>
<dbReference type="Gene3D" id="3.10.350.10">
    <property type="entry name" value="LysM domain"/>
    <property type="match status" value="1"/>
</dbReference>
<dbReference type="EMBL" id="JAWDIP010000003">
    <property type="protein sequence ID" value="MDY0394532.1"/>
    <property type="molecule type" value="Genomic_DNA"/>
</dbReference>
<dbReference type="CDD" id="cd14667">
    <property type="entry name" value="3D_containing_proteins"/>
    <property type="match status" value="1"/>
</dbReference>
<evidence type="ECO:0000313" key="2">
    <source>
        <dbReference type="EMBL" id="MDY0394532.1"/>
    </source>
</evidence>
<sequence length="179" mass="19453">MKGEITIKSLRVIILTIISLLFVCSTAYASTDYTVQSGDTLYSISRSYHTEVASLLDANPSVTDEGHIVPGQKVTIPNAKEESFRVTAYTAGYESTGKHPGDKGYGVTASGKTVKEKQTIACPPSMPFGTEIYIPAMMETYTCEDRGSAITEGKLDIYTNNLNEALQFGVQHLDVQILN</sequence>
<dbReference type="SUPFAM" id="SSF54106">
    <property type="entry name" value="LysM domain"/>
    <property type="match status" value="1"/>
</dbReference>
<proteinExistence type="predicted"/>
<dbReference type="InterPro" id="IPR036779">
    <property type="entry name" value="LysM_dom_sf"/>
</dbReference>
<dbReference type="InterPro" id="IPR018392">
    <property type="entry name" value="LysM"/>
</dbReference>
<dbReference type="SMART" id="SM00257">
    <property type="entry name" value="LysM"/>
    <property type="match status" value="1"/>
</dbReference>
<comment type="caution">
    <text evidence="2">The sequence shown here is derived from an EMBL/GenBank/DDBJ whole genome shotgun (WGS) entry which is preliminary data.</text>
</comment>
<name>A0ABU5C5C8_9BACI</name>
<dbReference type="Pfam" id="PF01476">
    <property type="entry name" value="LysM"/>
    <property type="match status" value="1"/>
</dbReference>
<feature type="domain" description="LysM" evidence="1">
    <location>
        <begin position="31"/>
        <end position="76"/>
    </location>
</feature>
<protein>
    <submittedName>
        <fullName evidence="2">LysM peptidoglycan-binding domain-containing protein</fullName>
    </submittedName>
</protein>
<reference evidence="2 3" key="1">
    <citation type="submission" date="2023-10" db="EMBL/GenBank/DDBJ databases">
        <title>Virgibacillus halophilus 5B73C genome.</title>
        <authorList>
            <person name="Miliotis G."/>
            <person name="Sengupta P."/>
            <person name="Hameed A."/>
            <person name="Chuvochina M."/>
            <person name="Mcdonagh F."/>
            <person name="Simpson A.C."/>
            <person name="Singh N.K."/>
            <person name="Rekha P.D."/>
            <person name="Raman K."/>
            <person name="Hugenholtz P."/>
            <person name="Venkateswaran K."/>
        </authorList>
    </citation>
    <scope>NUCLEOTIDE SEQUENCE [LARGE SCALE GENOMIC DNA]</scope>
    <source>
        <strain evidence="2 3">5B73C</strain>
    </source>
</reference>
<evidence type="ECO:0000259" key="1">
    <source>
        <dbReference type="PROSITE" id="PS51782"/>
    </source>
</evidence>
<dbReference type="CDD" id="cd00118">
    <property type="entry name" value="LysM"/>
    <property type="match status" value="1"/>
</dbReference>
<keyword evidence="3" id="KW-1185">Reference proteome</keyword>
<accession>A0ABU5C5C8</accession>
<evidence type="ECO:0000313" key="3">
    <source>
        <dbReference type="Proteomes" id="UP001281447"/>
    </source>
</evidence>